<name>A0A9J9H9R8_RHIWR</name>
<dbReference type="Proteomes" id="UP000001989">
    <property type="component" value="Chromosome"/>
</dbReference>
<protein>
    <submittedName>
        <fullName evidence="1">Uncharacterized protein</fullName>
    </submittedName>
</protein>
<keyword evidence="2" id="KW-1185">Reference proteome</keyword>
<organism evidence="1 2">
    <name type="scientific">Rhizorhabdus wittichii (strain DSM 6014 / CCUG 31198 / JCM 15750 / NBRC 105917 / EY 4224 / RW1)</name>
    <name type="common">Sphingomonas wittichii</name>
    <dbReference type="NCBI Taxonomy" id="392499"/>
    <lineage>
        <taxon>Bacteria</taxon>
        <taxon>Pseudomonadati</taxon>
        <taxon>Pseudomonadota</taxon>
        <taxon>Alphaproteobacteria</taxon>
        <taxon>Sphingomonadales</taxon>
        <taxon>Sphingomonadaceae</taxon>
        <taxon>Rhizorhabdus</taxon>
    </lineage>
</organism>
<dbReference type="EMBL" id="CP000699">
    <property type="protein sequence ID" value="ABQ67605.1"/>
    <property type="molecule type" value="Genomic_DNA"/>
</dbReference>
<evidence type="ECO:0000313" key="1">
    <source>
        <dbReference type="EMBL" id="ABQ67605.1"/>
    </source>
</evidence>
<accession>A0A9J9H9R8</accession>
<sequence length="159" mass="17069">MGIRPGVDRAGNIDARTDTTARLVAQQLLDSGNIILGEIVNDPVASGTGPMPFPRRHILPTLVTGLWKIDVHVGHYPSPLLGCAVDQVDRSMNRRPQLSAISHCKVLLLCDAPLGRRRTTVHPSSSSCLKLAVQRSILGAFMSVADLGSLSRTRSKAQS</sequence>
<dbReference type="AlphaFoldDB" id="A0A9J9H9R8"/>
<proteinExistence type="predicted"/>
<evidence type="ECO:0000313" key="2">
    <source>
        <dbReference type="Proteomes" id="UP000001989"/>
    </source>
</evidence>
<reference evidence="1 2" key="1">
    <citation type="journal article" date="2010" name="J. Bacteriol.">
        <title>Genome sequence of the dioxin-mineralizing bacterium Sphingomonas wittichii RW1.</title>
        <authorList>
            <person name="Miller T.R."/>
            <person name="Delcher A.L."/>
            <person name="Salzberg S.L."/>
            <person name="Saunders E."/>
            <person name="Detter J.C."/>
            <person name="Halden R.U."/>
        </authorList>
    </citation>
    <scope>NUCLEOTIDE SEQUENCE [LARGE SCALE GENOMIC DNA]</scope>
    <source>
        <strain evidence="2">DSM 6014 / CCUG 31198 / JCM 15750 / NBRC 105917 / EY 4224 / RW1</strain>
    </source>
</reference>
<gene>
    <name evidence="1" type="ordered locus">Swit_1240</name>
</gene>
<dbReference type="KEGG" id="swi:Swit_1240"/>